<accession>A0A2V1GQ56</accession>
<evidence type="ECO:0000313" key="2">
    <source>
        <dbReference type="Proteomes" id="UP000244906"/>
    </source>
</evidence>
<keyword evidence="2" id="KW-1185">Reference proteome</keyword>
<dbReference type="AlphaFoldDB" id="A0A2V1GQ56"/>
<reference evidence="1 2" key="1">
    <citation type="submission" date="2018-04" db="EMBL/GenBank/DDBJ databases">
        <title>Thalassorhabdus spongiae gen. nov., sp. nov., isolated from a marine sponge in South-West Iceland.</title>
        <authorList>
            <person name="Knobloch S."/>
            <person name="Daussin A."/>
            <person name="Johannsson R."/>
            <person name="Marteinsson V.T."/>
        </authorList>
    </citation>
    <scope>NUCLEOTIDE SEQUENCE [LARGE SCALE GENOMIC DNA]</scope>
    <source>
        <strain evidence="1 2">Hp12</strain>
    </source>
</reference>
<evidence type="ECO:0000313" key="1">
    <source>
        <dbReference type="EMBL" id="PVZ64961.1"/>
    </source>
</evidence>
<gene>
    <name evidence="1" type="ORF">DC094_19050</name>
</gene>
<proteinExistence type="predicted"/>
<comment type="caution">
    <text evidence="1">The sequence shown here is derived from an EMBL/GenBank/DDBJ whole genome shotgun (WGS) entry which is preliminary data.</text>
</comment>
<name>A0A2V1GQ56_9GAMM</name>
<protein>
    <submittedName>
        <fullName evidence="1">Uncharacterized protein</fullName>
    </submittedName>
</protein>
<dbReference type="EMBL" id="QDDL01000011">
    <property type="protein sequence ID" value="PVZ64961.1"/>
    <property type="molecule type" value="Genomic_DNA"/>
</dbReference>
<dbReference type="RefSeq" id="WP_116688716.1">
    <property type="nucleotide sequence ID" value="NZ_CAWNYD010000011.1"/>
</dbReference>
<sequence>MDTSSAGSNNVAPSASPASYQQVLKHLIETGYKYGWTGCTFASNTLVPKVTLSSGSFAYNPTLDALAYSYGLCSAFLAAECDLRIFTGNFFIEKYEQDLSESKLHIKINKMQKNYQENKSFRVIRNLEGDHIISYRSHCSTSFESTVPLNPNKAFSAVMLKIPIASQNFKFVLFAIDDKKICFFDPVAGMAVAPIDQARDFRLMFCYQYIEQTVGVAHENNYVSALLYEASASYPIRINCAFSPYVNPLDVLDADSGAAQSELSRKSSSHYGPITPL</sequence>
<organism evidence="1 2">
    <name type="scientific">Pelagibaculum spongiae</name>
    <dbReference type="NCBI Taxonomy" id="2080658"/>
    <lineage>
        <taxon>Bacteria</taxon>
        <taxon>Pseudomonadati</taxon>
        <taxon>Pseudomonadota</taxon>
        <taxon>Gammaproteobacteria</taxon>
        <taxon>Oceanospirillales</taxon>
        <taxon>Pelagibaculum</taxon>
    </lineage>
</organism>
<dbReference type="Proteomes" id="UP000244906">
    <property type="component" value="Unassembled WGS sequence"/>
</dbReference>